<protein>
    <submittedName>
        <fullName evidence="2">Uncharacterized protein</fullName>
    </submittedName>
</protein>
<accession>A0A371H296</accession>
<comment type="caution">
    <text evidence="2">The sequence shown here is derived from an EMBL/GenBank/DDBJ whole genome shotgun (WGS) entry which is preliminary data.</text>
</comment>
<evidence type="ECO:0000313" key="3">
    <source>
        <dbReference type="Proteomes" id="UP000257109"/>
    </source>
</evidence>
<dbReference type="AlphaFoldDB" id="A0A371H296"/>
<feature type="region of interest" description="Disordered" evidence="1">
    <location>
        <begin position="46"/>
        <end position="68"/>
    </location>
</feature>
<dbReference type="Proteomes" id="UP000257109">
    <property type="component" value="Unassembled WGS sequence"/>
</dbReference>
<dbReference type="EMBL" id="QJKJ01003775">
    <property type="protein sequence ID" value="RDX96920.1"/>
    <property type="molecule type" value="Genomic_DNA"/>
</dbReference>
<organism evidence="2 3">
    <name type="scientific">Mucuna pruriens</name>
    <name type="common">Velvet bean</name>
    <name type="synonym">Dolichos pruriens</name>
    <dbReference type="NCBI Taxonomy" id="157652"/>
    <lineage>
        <taxon>Eukaryota</taxon>
        <taxon>Viridiplantae</taxon>
        <taxon>Streptophyta</taxon>
        <taxon>Embryophyta</taxon>
        <taxon>Tracheophyta</taxon>
        <taxon>Spermatophyta</taxon>
        <taxon>Magnoliopsida</taxon>
        <taxon>eudicotyledons</taxon>
        <taxon>Gunneridae</taxon>
        <taxon>Pentapetalae</taxon>
        <taxon>rosids</taxon>
        <taxon>fabids</taxon>
        <taxon>Fabales</taxon>
        <taxon>Fabaceae</taxon>
        <taxon>Papilionoideae</taxon>
        <taxon>50 kb inversion clade</taxon>
        <taxon>NPAAA clade</taxon>
        <taxon>indigoferoid/millettioid clade</taxon>
        <taxon>Phaseoleae</taxon>
        <taxon>Mucuna</taxon>
    </lineage>
</organism>
<sequence length="105" mass="11930">MCPTLQETEVESIECVRALGGGYQYGRQSEPYQLNLYQAQHTTPRFGPVGTMLGPSQGNYQHEGPRYQAPTFCQQPQQQMPPRENSPAIEDLIFTISTKYNCHYT</sequence>
<keyword evidence="3" id="KW-1185">Reference proteome</keyword>
<reference evidence="2" key="1">
    <citation type="submission" date="2018-05" db="EMBL/GenBank/DDBJ databases">
        <title>Draft genome of Mucuna pruriens seed.</title>
        <authorList>
            <person name="Nnadi N.E."/>
            <person name="Vos R."/>
            <person name="Hasami M.H."/>
            <person name="Devisetty U.K."/>
            <person name="Aguiy J.C."/>
        </authorList>
    </citation>
    <scope>NUCLEOTIDE SEQUENCE [LARGE SCALE GENOMIC DNA]</scope>
    <source>
        <strain evidence="2">JCA_2017</strain>
    </source>
</reference>
<feature type="non-terminal residue" evidence="2">
    <location>
        <position position="1"/>
    </location>
</feature>
<evidence type="ECO:0000256" key="1">
    <source>
        <dbReference type="SAM" id="MobiDB-lite"/>
    </source>
</evidence>
<proteinExistence type="predicted"/>
<gene>
    <name evidence="2" type="ORF">CR513_20367</name>
</gene>
<name>A0A371H296_MUCPR</name>
<evidence type="ECO:0000313" key="2">
    <source>
        <dbReference type="EMBL" id="RDX96920.1"/>
    </source>
</evidence>